<sequence>MSYSLVVGEPYPRQVNWPKSAANLVLSENYVEIIHSFDGLTSDELAAFTTGSATVAVTIGDRHLMWCYRFDAPPRAGAPKATLGWGDSPWEAYRQRGRTVGVPGQQGEPFTAYMVLVDASTGIVEGLRPAELSRDVADALRYGVARQLALPYDHEAASREIDAVYRRHPSTQSLLREAIAGQRFPALDN</sequence>
<evidence type="ECO:0000313" key="1">
    <source>
        <dbReference type="EMBL" id="NBE56653.1"/>
    </source>
</evidence>
<dbReference type="Proteomes" id="UP000598297">
    <property type="component" value="Unassembled WGS sequence"/>
</dbReference>
<proteinExistence type="predicted"/>
<gene>
    <name evidence="1" type="ORF">GUY60_35570</name>
</gene>
<dbReference type="RefSeq" id="WP_161705524.1">
    <property type="nucleotide sequence ID" value="NZ_JAAAHS010000545.1"/>
</dbReference>
<dbReference type="EMBL" id="JAAAHS010000545">
    <property type="protein sequence ID" value="NBE56653.1"/>
    <property type="molecule type" value="Genomic_DNA"/>
</dbReference>
<protein>
    <submittedName>
        <fullName evidence="1">Uncharacterized protein</fullName>
    </submittedName>
</protein>
<keyword evidence="2" id="KW-1185">Reference proteome</keyword>
<reference evidence="1" key="1">
    <citation type="submission" date="2020-01" db="EMBL/GenBank/DDBJ databases">
        <title>Whole-genome analyses of novel actinobacteria.</title>
        <authorList>
            <person name="Sahin N."/>
        </authorList>
    </citation>
    <scope>NUCLEOTIDE SEQUENCE</scope>
    <source>
        <strain evidence="1">YC537</strain>
    </source>
</reference>
<dbReference type="OrthoDB" id="4337527at2"/>
<accession>A0A964UYH2</accession>
<name>A0A964UYH2_9ACTN</name>
<evidence type="ECO:0000313" key="2">
    <source>
        <dbReference type="Proteomes" id="UP000598297"/>
    </source>
</evidence>
<dbReference type="AlphaFoldDB" id="A0A964UYH2"/>
<organism evidence="1 2">
    <name type="scientific">Streptomyces boluensis</name>
    <dbReference type="NCBI Taxonomy" id="1775135"/>
    <lineage>
        <taxon>Bacteria</taxon>
        <taxon>Bacillati</taxon>
        <taxon>Actinomycetota</taxon>
        <taxon>Actinomycetes</taxon>
        <taxon>Kitasatosporales</taxon>
        <taxon>Streptomycetaceae</taxon>
        <taxon>Streptomyces</taxon>
    </lineage>
</organism>
<comment type="caution">
    <text evidence="1">The sequence shown here is derived from an EMBL/GenBank/DDBJ whole genome shotgun (WGS) entry which is preliminary data.</text>
</comment>